<dbReference type="Proteomes" id="UP000321558">
    <property type="component" value="Unassembled WGS sequence"/>
</dbReference>
<gene>
    <name evidence="2" type="ORF">OSO01_27230</name>
</gene>
<dbReference type="STRING" id="582851.GCA_900162665_00087"/>
<evidence type="ECO:0000313" key="3">
    <source>
        <dbReference type="Proteomes" id="UP000321558"/>
    </source>
</evidence>
<proteinExistence type="predicted"/>
<comment type="caution">
    <text evidence="2">The sequence shown here is derived from an EMBL/GenBank/DDBJ whole genome shotgun (WGS) entry which is preliminary data.</text>
</comment>
<dbReference type="InterPro" id="IPR030832">
    <property type="entry name" value="Acidic_LPXTA"/>
</dbReference>
<protein>
    <recommendedName>
        <fullName evidence="4">Processed acidic surface protein</fullName>
    </recommendedName>
</protein>
<dbReference type="RefSeq" id="WP_147210934.1">
    <property type="nucleotide sequence ID" value="NZ_BJYM01000011.1"/>
</dbReference>
<organism evidence="2 3">
    <name type="scientific">Oceanobacillus sojae</name>
    <dbReference type="NCBI Taxonomy" id="582851"/>
    <lineage>
        <taxon>Bacteria</taxon>
        <taxon>Bacillati</taxon>
        <taxon>Bacillota</taxon>
        <taxon>Bacilli</taxon>
        <taxon>Bacillales</taxon>
        <taxon>Bacillaceae</taxon>
        <taxon>Oceanobacillus</taxon>
    </lineage>
</organism>
<dbReference type="AlphaFoldDB" id="A0A511ZKK2"/>
<sequence>MKKKLLSVCFALVLMIGLLPSQAFAIDADDPQLESFLESIDWELEDYEGYLADFGLELADFEDASYLGTPLTEEGLEEIYDTYDLTYDELNDLLYEEEGFLEEDEEFPDSIWYMFIEDIEFSLDLIMNDPLTALDEDLSEENLEAAAEEYGFGSIEELEELFNLYEDSINNYTTLFEIENATEIYVAMEDGSDLDDETWGENDDVSEDDDLWEDNTDLSLDMLDTSILSDEPIFDIYAMITVMLLESALDFK</sequence>
<evidence type="ECO:0000313" key="2">
    <source>
        <dbReference type="EMBL" id="GEN87984.1"/>
    </source>
</evidence>
<name>A0A511ZKK2_9BACI</name>
<keyword evidence="3" id="KW-1185">Reference proteome</keyword>
<dbReference type="EMBL" id="BJYM01000011">
    <property type="protein sequence ID" value="GEN87984.1"/>
    <property type="molecule type" value="Genomic_DNA"/>
</dbReference>
<dbReference type="NCBIfam" id="TIGR04383">
    <property type="entry name" value="acidic_w_LPXTA"/>
    <property type="match status" value="1"/>
</dbReference>
<keyword evidence="1" id="KW-0732">Signal</keyword>
<feature type="signal peptide" evidence="1">
    <location>
        <begin position="1"/>
        <end position="25"/>
    </location>
</feature>
<accession>A0A511ZKK2</accession>
<dbReference type="OrthoDB" id="2718583at2"/>
<reference evidence="2 3" key="1">
    <citation type="submission" date="2019-07" db="EMBL/GenBank/DDBJ databases">
        <title>Whole genome shotgun sequence of Oceanobacillus sojae NBRC 105379.</title>
        <authorList>
            <person name="Hosoyama A."/>
            <person name="Uohara A."/>
            <person name="Ohji S."/>
            <person name="Ichikawa N."/>
        </authorList>
    </citation>
    <scope>NUCLEOTIDE SEQUENCE [LARGE SCALE GENOMIC DNA]</scope>
    <source>
        <strain evidence="2 3">NBRC 105379</strain>
    </source>
</reference>
<evidence type="ECO:0008006" key="4">
    <source>
        <dbReference type="Google" id="ProtNLM"/>
    </source>
</evidence>
<feature type="chain" id="PRO_5022106067" description="Processed acidic surface protein" evidence="1">
    <location>
        <begin position="26"/>
        <end position="252"/>
    </location>
</feature>
<evidence type="ECO:0000256" key="1">
    <source>
        <dbReference type="SAM" id="SignalP"/>
    </source>
</evidence>